<proteinExistence type="predicted"/>
<evidence type="ECO:0000313" key="2">
    <source>
        <dbReference type="Proteomes" id="UP000293142"/>
    </source>
</evidence>
<dbReference type="EMBL" id="SIRE01000008">
    <property type="protein sequence ID" value="TBL78988.1"/>
    <property type="molecule type" value="Genomic_DNA"/>
</dbReference>
<organism evidence="1 2">
    <name type="scientific">Paenibacillus thalictri</name>
    <dbReference type="NCBI Taxonomy" id="2527873"/>
    <lineage>
        <taxon>Bacteria</taxon>
        <taxon>Bacillati</taxon>
        <taxon>Bacillota</taxon>
        <taxon>Bacilli</taxon>
        <taxon>Bacillales</taxon>
        <taxon>Paenibacillaceae</taxon>
        <taxon>Paenibacillus</taxon>
    </lineage>
</organism>
<gene>
    <name evidence="1" type="ORF">EYB31_12235</name>
</gene>
<dbReference type="Proteomes" id="UP000293142">
    <property type="component" value="Unassembled WGS sequence"/>
</dbReference>
<accession>A0A4Q9DUA0</accession>
<name>A0A4Q9DUA0_9BACL</name>
<dbReference type="AlphaFoldDB" id="A0A4Q9DUA0"/>
<evidence type="ECO:0000313" key="1">
    <source>
        <dbReference type="EMBL" id="TBL78988.1"/>
    </source>
</evidence>
<sequence>MGSGIAAWNLGVLPLYIVRSFEHLQEIASISPGMETALRVFLRCVRKKMPPRSKERLLFALFDNDYNEEKLLPNLLRLSGRIVRKLIGESERFSSADKVYILILQQ</sequence>
<reference evidence="1 2" key="1">
    <citation type="submission" date="2019-02" db="EMBL/GenBank/DDBJ databases">
        <title>Paenibacillus sp. nov., isolated from surface-sterilized tissue of Thalictrum simplex L.</title>
        <authorList>
            <person name="Tuo L."/>
        </authorList>
    </citation>
    <scope>NUCLEOTIDE SEQUENCE [LARGE SCALE GENOMIC DNA]</scope>
    <source>
        <strain evidence="1 2">N2SHLJ1</strain>
    </source>
</reference>
<comment type="caution">
    <text evidence="1">The sequence shown here is derived from an EMBL/GenBank/DDBJ whole genome shotgun (WGS) entry which is preliminary data.</text>
</comment>
<keyword evidence="2" id="KW-1185">Reference proteome</keyword>
<protein>
    <submittedName>
        <fullName evidence="1">Uncharacterized protein</fullName>
    </submittedName>
</protein>